<keyword evidence="6 10" id="KW-0472">Membrane</keyword>
<protein>
    <recommendedName>
        <fullName evidence="8">Guanidinium exporter</fullName>
    </recommendedName>
</protein>
<gene>
    <name evidence="11" type="primary">sugE</name>
    <name evidence="11" type="ORF">HOV93_42130</name>
</gene>
<evidence type="ECO:0000256" key="7">
    <source>
        <dbReference type="ARBA" id="ARBA00038151"/>
    </source>
</evidence>
<dbReference type="InterPro" id="IPR037185">
    <property type="entry name" value="EmrE-like"/>
</dbReference>
<dbReference type="PANTHER" id="PTHR30561">
    <property type="entry name" value="SMR FAMILY PROTON-DEPENDENT DRUG EFFLUX TRANSPORTER SUGE"/>
    <property type="match status" value="1"/>
</dbReference>
<feature type="transmembrane region" description="Helical" evidence="10">
    <location>
        <begin position="58"/>
        <end position="78"/>
    </location>
</feature>
<dbReference type="InterPro" id="IPR045324">
    <property type="entry name" value="Small_multidrug_res"/>
</dbReference>
<evidence type="ECO:0000256" key="6">
    <source>
        <dbReference type="ARBA" id="ARBA00023136"/>
    </source>
</evidence>
<dbReference type="InterPro" id="IPR000390">
    <property type="entry name" value="Small_drug/metabolite_transptr"/>
</dbReference>
<dbReference type="FunFam" id="1.10.3730.20:FF:000001">
    <property type="entry name" value="Quaternary ammonium compound resistance transporter SugE"/>
    <property type="match status" value="1"/>
</dbReference>
<dbReference type="AlphaFoldDB" id="A0A7V8V8P8"/>
<dbReference type="GO" id="GO:1990961">
    <property type="term" value="P:xenobiotic detoxification by transmembrane export across the plasma membrane"/>
    <property type="evidence" value="ECO:0007669"/>
    <property type="project" value="UniProtKB-ARBA"/>
</dbReference>
<keyword evidence="5 10" id="KW-1133">Transmembrane helix</keyword>
<evidence type="ECO:0000256" key="8">
    <source>
        <dbReference type="ARBA" id="ARBA00039168"/>
    </source>
</evidence>
<dbReference type="GO" id="GO:0005886">
    <property type="term" value="C:plasma membrane"/>
    <property type="evidence" value="ECO:0007669"/>
    <property type="project" value="UniProtKB-SubCell"/>
</dbReference>
<keyword evidence="4 9" id="KW-0812">Transmembrane</keyword>
<dbReference type="SUPFAM" id="SSF103481">
    <property type="entry name" value="Multidrug resistance efflux transporter EmrE"/>
    <property type="match status" value="1"/>
</dbReference>
<sequence>MAWWILLAAGLLEIVWATGLKYTEGFTRFWPSCLTVIALAGSMYLLSVAVRDLPIGTAYAVWVGIGAAGTAVLGMAILNEPVSVARLFFMALLGIAILGLKFSTAAT</sequence>
<evidence type="ECO:0000256" key="5">
    <source>
        <dbReference type="ARBA" id="ARBA00022989"/>
    </source>
</evidence>
<comment type="similarity">
    <text evidence="7">Belongs to the drug/metabolite transporter (DMT) superfamily. Small multidrug resistance (SMR) (TC 2.A.7.1) family. Gdx/SugE subfamily.</text>
</comment>
<keyword evidence="3" id="KW-1003">Cell membrane</keyword>
<keyword evidence="2" id="KW-0813">Transport</keyword>
<dbReference type="Gene3D" id="1.10.3730.20">
    <property type="match status" value="1"/>
</dbReference>
<comment type="subcellular location">
    <subcellularLocation>
        <location evidence="1 9">Cell membrane</location>
        <topology evidence="1 9">Multi-pass membrane protein</topology>
    </subcellularLocation>
</comment>
<organism evidence="11 12">
    <name type="scientific">Bremerella alba</name>
    <dbReference type="NCBI Taxonomy" id="980252"/>
    <lineage>
        <taxon>Bacteria</taxon>
        <taxon>Pseudomonadati</taxon>
        <taxon>Planctomycetota</taxon>
        <taxon>Planctomycetia</taxon>
        <taxon>Pirellulales</taxon>
        <taxon>Pirellulaceae</taxon>
        <taxon>Bremerella</taxon>
    </lineage>
</organism>
<dbReference type="EMBL" id="JABRWO010000012">
    <property type="protein sequence ID" value="MBA2117019.1"/>
    <property type="molecule type" value="Genomic_DNA"/>
</dbReference>
<evidence type="ECO:0000256" key="4">
    <source>
        <dbReference type="ARBA" id="ARBA00022692"/>
    </source>
</evidence>
<name>A0A7V8V8P8_9BACT</name>
<keyword evidence="12" id="KW-1185">Reference proteome</keyword>
<accession>A0A7V8V8P8</accession>
<dbReference type="Pfam" id="PF00893">
    <property type="entry name" value="Multi_Drug_Res"/>
    <property type="match status" value="1"/>
</dbReference>
<evidence type="ECO:0000256" key="3">
    <source>
        <dbReference type="ARBA" id="ARBA00022475"/>
    </source>
</evidence>
<feature type="transmembrane region" description="Helical" evidence="10">
    <location>
        <begin position="27"/>
        <end position="46"/>
    </location>
</feature>
<evidence type="ECO:0000256" key="10">
    <source>
        <dbReference type="SAM" id="Phobius"/>
    </source>
</evidence>
<dbReference type="GO" id="GO:0022857">
    <property type="term" value="F:transmembrane transporter activity"/>
    <property type="evidence" value="ECO:0007669"/>
    <property type="project" value="InterPro"/>
</dbReference>
<reference evidence="11 12" key="1">
    <citation type="submission" date="2020-05" db="EMBL/GenBank/DDBJ databases">
        <title>Bremerella alba sp. nov., a novel planctomycete isolated from the surface of the macroalga Fucus spiralis.</title>
        <authorList>
            <person name="Godinho O."/>
            <person name="Botelho R."/>
            <person name="Albuquerque L."/>
            <person name="Wiegand S."/>
            <person name="Da Costa M.S."/>
            <person name="Lobo-Da-Cunha A."/>
            <person name="Jogler C."/>
            <person name="Lage O.M."/>
        </authorList>
    </citation>
    <scope>NUCLEOTIDE SEQUENCE [LARGE SCALE GENOMIC DNA]</scope>
    <source>
        <strain evidence="11 12">FF15</strain>
    </source>
</reference>
<proteinExistence type="inferred from homology"/>
<feature type="transmembrane region" description="Helical" evidence="10">
    <location>
        <begin position="84"/>
        <end position="102"/>
    </location>
</feature>
<comment type="caution">
    <text evidence="11">The sequence shown here is derived from an EMBL/GenBank/DDBJ whole genome shotgun (WGS) entry which is preliminary data.</text>
</comment>
<evidence type="ECO:0000313" key="11">
    <source>
        <dbReference type="EMBL" id="MBA2117019.1"/>
    </source>
</evidence>
<evidence type="ECO:0000313" key="12">
    <source>
        <dbReference type="Proteomes" id="UP000551616"/>
    </source>
</evidence>
<dbReference type="RefSeq" id="WP_207398399.1">
    <property type="nucleotide sequence ID" value="NZ_JABRWO010000012.1"/>
</dbReference>
<dbReference type="PANTHER" id="PTHR30561:SF0">
    <property type="entry name" value="GUANIDINIUM EXPORTER"/>
    <property type="match status" value="1"/>
</dbReference>
<evidence type="ECO:0000256" key="2">
    <source>
        <dbReference type="ARBA" id="ARBA00022448"/>
    </source>
</evidence>
<evidence type="ECO:0000256" key="9">
    <source>
        <dbReference type="RuleBase" id="RU003942"/>
    </source>
</evidence>
<dbReference type="Proteomes" id="UP000551616">
    <property type="component" value="Unassembled WGS sequence"/>
</dbReference>
<evidence type="ECO:0000256" key="1">
    <source>
        <dbReference type="ARBA" id="ARBA00004651"/>
    </source>
</evidence>